<dbReference type="EMBL" id="KZ451998">
    <property type="protein sequence ID" value="PKA53435.1"/>
    <property type="molecule type" value="Genomic_DNA"/>
</dbReference>
<accession>A0A2I0AD44</accession>
<gene>
    <name evidence="2" type="ORF">AXF42_Ash012377</name>
</gene>
<organism evidence="2 3">
    <name type="scientific">Apostasia shenzhenica</name>
    <dbReference type="NCBI Taxonomy" id="1088818"/>
    <lineage>
        <taxon>Eukaryota</taxon>
        <taxon>Viridiplantae</taxon>
        <taxon>Streptophyta</taxon>
        <taxon>Embryophyta</taxon>
        <taxon>Tracheophyta</taxon>
        <taxon>Spermatophyta</taxon>
        <taxon>Magnoliopsida</taxon>
        <taxon>Liliopsida</taxon>
        <taxon>Asparagales</taxon>
        <taxon>Orchidaceae</taxon>
        <taxon>Apostasioideae</taxon>
        <taxon>Apostasia</taxon>
    </lineage>
</organism>
<dbReference type="OrthoDB" id="752167at2759"/>
<protein>
    <recommendedName>
        <fullName evidence="1">Tf2-1-like SH3-like domain-containing protein</fullName>
    </recommendedName>
</protein>
<keyword evidence="3" id="KW-1185">Reference proteome</keyword>
<dbReference type="PANTHER" id="PTHR46148">
    <property type="entry name" value="CHROMO DOMAIN-CONTAINING PROTEIN"/>
    <property type="match status" value="1"/>
</dbReference>
<sequence length="110" mass="12968">MRFGKKGKLSPRYIGPFEILERVGNVAYQLALPPKMIDFHNVFHVSMLKKYEPDPSYVLSQQDTEIRRDMSYIEKPIGILDQKDQVLRNRTIPLVKILWQHHTSDDATWE</sequence>
<name>A0A2I0AD44_9ASPA</name>
<dbReference type="Pfam" id="PF24626">
    <property type="entry name" value="SH3_Tf2-1"/>
    <property type="match status" value="1"/>
</dbReference>
<evidence type="ECO:0000259" key="1">
    <source>
        <dbReference type="Pfam" id="PF24626"/>
    </source>
</evidence>
<feature type="domain" description="Tf2-1-like SH3-like" evidence="1">
    <location>
        <begin position="3"/>
        <end position="51"/>
    </location>
</feature>
<evidence type="ECO:0000313" key="2">
    <source>
        <dbReference type="EMBL" id="PKA53435.1"/>
    </source>
</evidence>
<evidence type="ECO:0000313" key="3">
    <source>
        <dbReference type="Proteomes" id="UP000236161"/>
    </source>
</evidence>
<dbReference type="PANTHER" id="PTHR46148:SF60">
    <property type="entry name" value="CHROMO DOMAIN-CONTAINING PROTEIN"/>
    <property type="match status" value="1"/>
</dbReference>
<reference evidence="2 3" key="1">
    <citation type="journal article" date="2017" name="Nature">
        <title>The Apostasia genome and the evolution of orchids.</title>
        <authorList>
            <person name="Zhang G.Q."/>
            <person name="Liu K.W."/>
            <person name="Li Z."/>
            <person name="Lohaus R."/>
            <person name="Hsiao Y.Y."/>
            <person name="Niu S.C."/>
            <person name="Wang J.Y."/>
            <person name="Lin Y.C."/>
            <person name="Xu Q."/>
            <person name="Chen L.J."/>
            <person name="Yoshida K."/>
            <person name="Fujiwara S."/>
            <person name="Wang Z.W."/>
            <person name="Zhang Y.Q."/>
            <person name="Mitsuda N."/>
            <person name="Wang M."/>
            <person name="Liu G.H."/>
            <person name="Pecoraro L."/>
            <person name="Huang H.X."/>
            <person name="Xiao X.J."/>
            <person name="Lin M."/>
            <person name="Wu X.Y."/>
            <person name="Wu W.L."/>
            <person name="Chen Y.Y."/>
            <person name="Chang S.B."/>
            <person name="Sakamoto S."/>
            <person name="Ohme-Takagi M."/>
            <person name="Yagi M."/>
            <person name="Zeng S.J."/>
            <person name="Shen C.Y."/>
            <person name="Yeh C.M."/>
            <person name="Luo Y.B."/>
            <person name="Tsai W.C."/>
            <person name="Van de Peer Y."/>
            <person name="Liu Z.J."/>
        </authorList>
    </citation>
    <scope>NUCLEOTIDE SEQUENCE [LARGE SCALE GENOMIC DNA]</scope>
    <source>
        <strain evidence="3">cv. Shenzhen</strain>
        <tissue evidence="2">Stem</tissue>
    </source>
</reference>
<proteinExistence type="predicted"/>
<dbReference type="AlphaFoldDB" id="A0A2I0AD44"/>
<dbReference type="Proteomes" id="UP000236161">
    <property type="component" value="Unassembled WGS sequence"/>
</dbReference>
<dbReference type="InterPro" id="IPR056924">
    <property type="entry name" value="SH3_Tf2-1"/>
</dbReference>